<evidence type="ECO:0000313" key="2">
    <source>
        <dbReference type="Proteomes" id="UP001218188"/>
    </source>
</evidence>
<protein>
    <submittedName>
        <fullName evidence="1">Uncharacterized protein</fullName>
    </submittedName>
</protein>
<proteinExistence type="predicted"/>
<accession>A0AAD6WKZ3</accession>
<dbReference type="EMBL" id="JARJCM010000377">
    <property type="protein sequence ID" value="KAJ7017813.1"/>
    <property type="molecule type" value="Genomic_DNA"/>
</dbReference>
<dbReference type="Proteomes" id="UP001218188">
    <property type="component" value="Unassembled WGS sequence"/>
</dbReference>
<dbReference type="AlphaFoldDB" id="A0AAD6WKZ3"/>
<comment type="caution">
    <text evidence="1">The sequence shown here is derived from an EMBL/GenBank/DDBJ whole genome shotgun (WGS) entry which is preliminary data.</text>
</comment>
<keyword evidence="2" id="KW-1185">Reference proteome</keyword>
<gene>
    <name evidence="1" type="ORF">C8F04DRAFT_1154238</name>
</gene>
<evidence type="ECO:0000313" key="1">
    <source>
        <dbReference type="EMBL" id="KAJ7017813.1"/>
    </source>
</evidence>
<reference evidence="1" key="1">
    <citation type="submission" date="2023-03" db="EMBL/GenBank/DDBJ databases">
        <title>Massive genome expansion in bonnet fungi (Mycena s.s.) driven by repeated elements and novel gene families across ecological guilds.</title>
        <authorList>
            <consortium name="Lawrence Berkeley National Laboratory"/>
            <person name="Harder C.B."/>
            <person name="Miyauchi S."/>
            <person name="Viragh M."/>
            <person name="Kuo A."/>
            <person name="Thoen E."/>
            <person name="Andreopoulos B."/>
            <person name="Lu D."/>
            <person name="Skrede I."/>
            <person name="Drula E."/>
            <person name="Henrissat B."/>
            <person name="Morin E."/>
            <person name="Kohler A."/>
            <person name="Barry K."/>
            <person name="LaButti K."/>
            <person name="Morin E."/>
            <person name="Salamov A."/>
            <person name="Lipzen A."/>
            <person name="Mereny Z."/>
            <person name="Hegedus B."/>
            <person name="Baldrian P."/>
            <person name="Stursova M."/>
            <person name="Weitz H."/>
            <person name="Taylor A."/>
            <person name="Grigoriev I.V."/>
            <person name="Nagy L.G."/>
            <person name="Martin F."/>
            <person name="Kauserud H."/>
        </authorList>
    </citation>
    <scope>NUCLEOTIDE SEQUENCE</scope>
    <source>
        <strain evidence="1">CBHHK200</strain>
    </source>
</reference>
<organism evidence="1 2">
    <name type="scientific">Mycena alexandri</name>
    <dbReference type="NCBI Taxonomy" id="1745969"/>
    <lineage>
        <taxon>Eukaryota</taxon>
        <taxon>Fungi</taxon>
        <taxon>Dikarya</taxon>
        <taxon>Basidiomycota</taxon>
        <taxon>Agaricomycotina</taxon>
        <taxon>Agaricomycetes</taxon>
        <taxon>Agaricomycetidae</taxon>
        <taxon>Agaricales</taxon>
        <taxon>Marasmiineae</taxon>
        <taxon>Mycenaceae</taxon>
        <taxon>Mycena</taxon>
    </lineage>
</organism>
<sequence length="85" mass="8750">MIFLVGHQAGLDMQLVLSFTSSAAHCVSCARTSLSCTPAKQPDSHSLADIAEGNISGISSTVSSGFAGRRARSCKAPGVYVACNF</sequence>
<name>A0AAD6WKZ3_9AGAR</name>